<proteinExistence type="predicted"/>
<name>A0A2K3K645_TRIPR</name>
<protein>
    <submittedName>
        <fullName evidence="1">Wall-associated receptor kinase 8-like protein</fullName>
    </submittedName>
</protein>
<dbReference type="GO" id="GO:0016301">
    <property type="term" value="F:kinase activity"/>
    <property type="evidence" value="ECO:0007669"/>
    <property type="project" value="UniProtKB-KW"/>
</dbReference>
<sequence length="122" mass="13788">MDYSEVETLNELKNMEYAPALLEWEFLNDMLINSTFQIPSDSVCYESNVTSLSNTTTGRKCHCSRGFGGNPYVSGGCTEIPGYFDKNNRSKKWAIVVYVGTVRFKEINFLSLNLRVHKVVAS</sequence>
<evidence type="ECO:0000313" key="1">
    <source>
        <dbReference type="EMBL" id="PNX61768.1"/>
    </source>
</evidence>
<reference evidence="1 2" key="2">
    <citation type="journal article" date="2017" name="Front. Plant Sci.">
        <title>Gene Classification and Mining of Molecular Markers Useful in Red Clover (Trifolium pratense) Breeding.</title>
        <authorList>
            <person name="Istvanek J."/>
            <person name="Dluhosova J."/>
            <person name="Dluhos P."/>
            <person name="Patkova L."/>
            <person name="Nedelnik J."/>
            <person name="Repkova J."/>
        </authorList>
    </citation>
    <scope>NUCLEOTIDE SEQUENCE [LARGE SCALE GENOMIC DNA]</scope>
    <source>
        <strain evidence="2">cv. Tatra</strain>
        <tissue evidence="1">Young leaves</tissue>
    </source>
</reference>
<dbReference type="AlphaFoldDB" id="A0A2K3K645"/>
<evidence type="ECO:0000313" key="2">
    <source>
        <dbReference type="Proteomes" id="UP000236291"/>
    </source>
</evidence>
<keyword evidence="1" id="KW-0418">Kinase</keyword>
<dbReference type="EMBL" id="ASHM01086076">
    <property type="protein sequence ID" value="PNX61768.1"/>
    <property type="molecule type" value="Genomic_DNA"/>
</dbReference>
<dbReference type="Proteomes" id="UP000236291">
    <property type="component" value="Unassembled WGS sequence"/>
</dbReference>
<keyword evidence="1" id="KW-0808">Transferase</keyword>
<comment type="caution">
    <text evidence="1">The sequence shown here is derived from an EMBL/GenBank/DDBJ whole genome shotgun (WGS) entry which is preliminary data.</text>
</comment>
<organism evidence="1 2">
    <name type="scientific">Trifolium pratense</name>
    <name type="common">Red clover</name>
    <dbReference type="NCBI Taxonomy" id="57577"/>
    <lineage>
        <taxon>Eukaryota</taxon>
        <taxon>Viridiplantae</taxon>
        <taxon>Streptophyta</taxon>
        <taxon>Embryophyta</taxon>
        <taxon>Tracheophyta</taxon>
        <taxon>Spermatophyta</taxon>
        <taxon>Magnoliopsida</taxon>
        <taxon>eudicotyledons</taxon>
        <taxon>Gunneridae</taxon>
        <taxon>Pentapetalae</taxon>
        <taxon>rosids</taxon>
        <taxon>fabids</taxon>
        <taxon>Fabales</taxon>
        <taxon>Fabaceae</taxon>
        <taxon>Papilionoideae</taxon>
        <taxon>50 kb inversion clade</taxon>
        <taxon>NPAAA clade</taxon>
        <taxon>Hologalegina</taxon>
        <taxon>IRL clade</taxon>
        <taxon>Trifolieae</taxon>
        <taxon>Trifolium</taxon>
    </lineage>
</organism>
<reference evidence="1 2" key="1">
    <citation type="journal article" date="2014" name="Am. J. Bot.">
        <title>Genome assembly and annotation for red clover (Trifolium pratense; Fabaceae).</title>
        <authorList>
            <person name="Istvanek J."/>
            <person name="Jaros M."/>
            <person name="Krenek A."/>
            <person name="Repkova J."/>
        </authorList>
    </citation>
    <scope>NUCLEOTIDE SEQUENCE [LARGE SCALE GENOMIC DNA]</scope>
    <source>
        <strain evidence="2">cv. Tatra</strain>
        <tissue evidence="1">Young leaves</tissue>
    </source>
</reference>
<keyword evidence="1" id="KW-0675">Receptor</keyword>
<gene>
    <name evidence="1" type="ORF">L195_g052626</name>
</gene>
<accession>A0A2K3K645</accession>